<reference evidence="1 2" key="1">
    <citation type="submission" date="2018-06" db="EMBL/GenBank/DDBJ databases">
        <title>Comparative genomics reveals the genomic features of Rhizophagus irregularis, R. cerebriforme, R. diaphanum and Gigaspora rosea, and their symbiotic lifestyle signature.</title>
        <authorList>
            <person name="Morin E."/>
            <person name="San Clemente H."/>
            <person name="Chen E.C.H."/>
            <person name="De La Providencia I."/>
            <person name="Hainaut M."/>
            <person name="Kuo A."/>
            <person name="Kohler A."/>
            <person name="Murat C."/>
            <person name="Tang N."/>
            <person name="Roy S."/>
            <person name="Loubradou J."/>
            <person name="Henrissat B."/>
            <person name="Grigoriev I.V."/>
            <person name="Corradi N."/>
            <person name="Roux C."/>
            <person name="Martin F.M."/>
        </authorList>
    </citation>
    <scope>NUCLEOTIDE SEQUENCE [LARGE SCALE GENOMIC DNA]</scope>
    <source>
        <strain evidence="1 2">DAOM 227022</strain>
    </source>
</reference>
<dbReference type="AlphaFoldDB" id="A0A397TD18"/>
<sequence length="137" mass="16208">MLASVNIKKLSGSVPHFGIHEQIVNKDECTSVWISGLWMIKTLGSVLHFRMQIHKWILNKDEHTSSVPHFGMDKRIINKDERSVPHFRMQIHEWIVNKDEWINRIWIIKNFRFALSSASELYMIITISLRFSPFFNS</sequence>
<dbReference type="EMBL" id="QKYT01000050">
    <property type="protein sequence ID" value="RIA96133.1"/>
    <property type="molecule type" value="Genomic_DNA"/>
</dbReference>
<organism evidence="1 2">
    <name type="scientific">Glomus cerebriforme</name>
    <dbReference type="NCBI Taxonomy" id="658196"/>
    <lineage>
        <taxon>Eukaryota</taxon>
        <taxon>Fungi</taxon>
        <taxon>Fungi incertae sedis</taxon>
        <taxon>Mucoromycota</taxon>
        <taxon>Glomeromycotina</taxon>
        <taxon>Glomeromycetes</taxon>
        <taxon>Glomerales</taxon>
        <taxon>Glomeraceae</taxon>
        <taxon>Glomus</taxon>
    </lineage>
</organism>
<protein>
    <submittedName>
        <fullName evidence="1">Uncharacterized protein</fullName>
    </submittedName>
</protein>
<dbReference type="Proteomes" id="UP000265703">
    <property type="component" value="Unassembled WGS sequence"/>
</dbReference>
<comment type="caution">
    <text evidence="1">The sequence shown here is derived from an EMBL/GenBank/DDBJ whole genome shotgun (WGS) entry which is preliminary data.</text>
</comment>
<evidence type="ECO:0000313" key="1">
    <source>
        <dbReference type="EMBL" id="RIA96133.1"/>
    </source>
</evidence>
<accession>A0A397TD18</accession>
<proteinExistence type="predicted"/>
<name>A0A397TD18_9GLOM</name>
<evidence type="ECO:0000313" key="2">
    <source>
        <dbReference type="Proteomes" id="UP000265703"/>
    </source>
</evidence>
<gene>
    <name evidence="1" type="ORF">C1645_802594</name>
</gene>
<keyword evidence="2" id="KW-1185">Reference proteome</keyword>